<accession>A0AAV7E2F1</accession>
<sequence>MDQECAALEGRLKSFLLQLRTELGILDRIVYKRKNQHRHGFYFQYLLKVRRDIKLLLSAGLEDILSFLFQAISRKKPNQMLYLLERLKKKKHYSTKHNFQERLLGVARLLSEMVEPILNAAIQTSSLLARSFFTGFSITILALLARVRVLIQQLLLDVVSVFNMISSLSQKQQSIKLTKEGIEVVREYYPLRGEVLTLECVWKKEKFVLLEKTVTSKEDGVPTKEAIFPVGESLIQYDNLVLADEGPDFNMHANETNIPQDYSLEGVSESTSNIRERDVHQDQFVKFGDCQDREDASPADVDLPAEVDNVSEGSPICSPKSPKPLASTLKVAFVSVAKPVRTEATASPPHKRPKLNESGISLFSLFTGDNSESLF</sequence>
<reference evidence="2 3" key="1">
    <citation type="submission" date="2021-07" db="EMBL/GenBank/DDBJ databases">
        <title>The Aristolochia fimbriata genome: insights into angiosperm evolution, floral development and chemical biosynthesis.</title>
        <authorList>
            <person name="Jiao Y."/>
        </authorList>
    </citation>
    <scope>NUCLEOTIDE SEQUENCE [LARGE SCALE GENOMIC DNA]</scope>
    <source>
        <strain evidence="2">IBCAS-2021</strain>
        <tissue evidence="2">Leaf</tissue>
    </source>
</reference>
<name>A0AAV7E2F1_ARIFI</name>
<feature type="domain" description="Nucleolus and neural progenitor protein-like N-terminal" evidence="1">
    <location>
        <begin position="3"/>
        <end position="163"/>
    </location>
</feature>
<proteinExistence type="predicted"/>
<evidence type="ECO:0000259" key="1">
    <source>
        <dbReference type="Pfam" id="PF14780"/>
    </source>
</evidence>
<keyword evidence="3" id="KW-1185">Reference proteome</keyword>
<dbReference type="Proteomes" id="UP000825729">
    <property type="component" value="Unassembled WGS sequence"/>
</dbReference>
<protein>
    <recommendedName>
        <fullName evidence="1">Nucleolus and neural progenitor protein-like N-terminal domain-containing protein</fullName>
    </recommendedName>
</protein>
<evidence type="ECO:0000313" key="2">
    <source>
        <dbReference type="EMBL" id="KAG9442753.1"/>
    </source>
</evidence>
<organism evidence="2 3">
    <name type="scientific">Aristolochia fimbriata</name>
    <name type="common">White veined hardy Dutchman's pipe vine</name>
    <dbReference type="NCBI Taxonomy" id="158543"/>
    <lineage>
        <taxon>Eukaryota</taxon>
        <taxon>Viridiplantae</taxon>
        <taxon>Streptophyta</taxon>
        <taxon>Embryophyta</taxon>
        <taxon>Tracheophyta</taxon>
        <taxon>Spermatophyta</taxon>
        <taxon>Magnoliopsida</taxon>
        <taxon>Magnoliidae</taxon>
        <taxon>Piperales</taxon>
        <taxon>Aristolochiaceae</taxon>
        <taxon>Aristolochia</taxon>
    </lineage>
</organism>
<dbReference type="Pfam" id="PF14780">
    <property type="entry name" value="NEPRO_N"/>
    <property type="match status" value="1"/>
</dbReference>
<dbReference type="InterPro" id="IPR027951">
    <property type="entry name" value="Nepro_N"/>
</dbReference>
<dbReference type="EMBL" id="JAINDJ010000007">
    <property type="protein sequence ID" value="KAG9442753.1"/>
    <property type="molecule type" value="Genomic_DNA"/>
</dbReference>
<dbReference type="PANTHER" id="PTHR34786:SF1">
    <property type="entry name" value="OS09G0504900 PROTEIN"/>
    <property type="match status" value="1"/>
</dbReference>
<dbReference type="PANTHER" id="PTHR34786">
    <property type="entry name" value="OS09G0504900 PROTEIN"/>
    <property type="match status" value="1"/>
</dbReference>
<evidence type="ECO:0000313" key="3">
    <source>
        <dbReference type="Proteomes" id="UP000825729"/>
    </source>
</evidence>
<dbReference type="AlphaFoldDB" id="A0AAV7E2F1"/>
<comment type="caution">
    <text evidence="2">The sequence shown here is derived from an EMBL/GenBank/DDBJ whole genome shotgun (WGS) entry which is preliminary data.</text>
</comment>
<gene>
    <name evidence="2" type="ORF">H6P81_018607</name>
</gene>